<keyword evidence="2 6" id="KW-0812">Transmembrane</keyword>
<keyword evidence="9" id="KW-1185">Reference proteome</keyword>
<dbReference type="SUPFAM" id="SSF52833">
    <property type="entry name" value="Thioredoxin-like"/>
    <property type="match status" value="1"/>
</dbReference>
<evidence type="ECO:0000256" key="5">
    <source>
        <dbReference type="ARBA" id="ARBA00023284"/>
    </source>
</evidence>
<comment type="subcellular location">
    <subcellularLocation>
        <location evidence="1">Membrane</location>
        <topology evidence="1">Multi-pass membrane protein</topology>
    </subcellularLocation>
</comment>
<feature type="transmembrane region" description="Helical" evidence="6">
    <location>
        <begin position="12"/>
        <end position="31"/>
    </location>
</feature>
<dbReference type="InterPro" id="IPR017937">
    <property type="entry name" value="Thioredoxin_CS"/>
</dbReference>
<evidence type="ECO:0000256" key="4">
    <source>
        <dbReference type="ARBA" id="ARBA00023136"/>
    </source>
</evidence>
<evidence type="ECO:0000256" key="6">
    <source>
        <dbReference type="SAM" id="Phobius"/>
    </source>
</evidence>
<evidence type="ECO:0000313" key="8">
    <source>
        <dbReference type="EMBL" id="CAG5084467.1"/>
    </source>
</evidence>
<name>A0A916JNT3_9FLAO</name>
<reference evidence="8" key="1">
    <citation type="submission" date="2021-04" db="EMBL/GenBank/DDBJ databases">
        <authorList>
            <person name="Rodrigo-Torres L."/>
            <person name="Arahal R. D."/>
            <person name="Lucena T."/>
        </authorList>
    </citation>
    <scope>NUCLEOTIDE SEQUENCE</scope>
    <source>
        <strain evidence="8">AS29M-1</strain>
    </source>
</reference>
<protein>
    <recommendedName>
        <fullName evidence="7">Methylamine utilisation protein MauE domain-containing protein</fullName>
    </recommendedName>
</protein>
<keyword evidence="5" id="KW-0676">Redox-active center</keyword>
<dbReference type="PROSITE" id="PS00194">
    <property type="entry name" value="THIOREDOXIN_1"/>
    <property type="match status" value="1"/>
</dbReference>
<dbReference type="InterPro" id="IPR036249">
    <property type="entry name" value="Thioredoxin-like_sf"/>
</dbReference>
<evidence type="ECO:0000256" key="3">
    <source>
        <dbReference type="ARBA" id="ARBA00022989"/>
    </source>
</evidence>
<dbReference type="AlphaFoldDB" id="A0A916JNT3"/>
<dbReference type="Pfam" id="PF07291">
    <property type="entry name" value="MauE"/>
    <property type="match status" value="1"/>
</dbReference>
<gene>
    <name evidence="8" type="ORF">CRYO30217_02472</name>
</gene>
<keyword evidence="3 6" id="KW-1133">Transmembrane helix</keyword>
<evidence type="ECO:0000259" key="7">
    <source>
        <dbReference type="Pfam" id="PF07291"/>
    </source>
</evidence>
<dbReference type="Gene3D" id="3.40.30.10">
    <property type="entry name" value="Glutaredoxin"/>
    <property type="match status" value="1"/>
</dbReference>
<feature type="transmembrane region" description="Helical" evidence="6">
    <location>
        <begin position="123"/>
        <end position="141"/>
    </location>
</feature>
<proteinExistence type="predicted"/>
<dbReference type="EMBL" id="OU015584">
    <property type="protein sequence ID" value="CAG5084467.1"/>
    <property type="molecule type" value="Genomic_DNA"/>
</dbReference>
<evidence type="ECO:0000313" key="9">
    <source>
        <dbReference type="Proteomes" id="UP000683507"/>
    </source>
</evidence>
<dbReference type="GO" id="GO:0016020">
    <property type="term" value="C:membrane"/>
    <property type="evidence" value="ECO:0007669"/>
    <property type="project" value="UniProtKB-SubCell"/>
</dbReference>
<dbReference type="GO" id="GO:0030416">
    <property type="term" value="P:methylamine metabolic process"/>
    <property type="evidence" value="ECO:0007669"/>
    <property type="project" value="InterPro"/>
</dbReference>
<dbReference type="InterPro" id="IPR009908">
    <property type="entry name" value="Methylamine_util_MauE"/>
</dbReference>
<evidence type="ECO:0000256" key="1">
    <source>
        <dbReference type="ARBA" id="ARBA00004141"/>
    </source>
</evidence>
<organism evidence="8 9">
    <name type="scientific">Parvicella tangerina</name>
    <dbReference type="NCBI Taxonomy" id="2829795"/>
    <lineage>
        <taxon>Bacteria</taxon>
        <taxon>Pseudomonadati</taxon>
        <taxon>Bacteroidota</taxon>
        <taxon>Flavobacteriia</taxon>
        <taxon>Flavobacteriales</taxon>
        <taxon>Parvicellaceae</taxon>
        <taxon>Parvicella</taxon>
    </lineage>
</organism>
<keyword evidence="4 6" id="KW-0472">Membrane</keyword>
<sequence>MSTNNNHKYIVWGIRIFVAALFVLSAVAKLWPSPTLGIGTFEAKYLGGMGIEGTFAKVLSRLLIGLEFTLAVLLLLPFYLKKVVIPATIGLLGVFSIHLLIQVASGESGNCGCFGELIPMSPLQSVIKNIIAIGLLILPLTKFKDGLEDKKNLNPILLIGLSVALLMFVLIPQGGNSTETETVEIEKGGESEFEVYFEDIAQGNKLLCFFSPTCEHCMATGKALTELKKKYPGLIPEIRILFMDEVGNGSEEEVAKFFEFIGAEYTYKVLSVEEFIPIFFAEYNFPGVKYLYNGEERIFFEGIEDNEFDADKLLEEIKREY</sequence>
<dbReference type="RefSeq" id="WP_258542701.1">
    <property type="nucleotide sequence ID" value="NZ_OU015584.1"/>
</dbReference>
<feature type="transmembrane region" description="Helical" evidence="6">
    <location>
        <begin position="83"/>
        <end position="103"/>
    </location>
</feature>
<feature type="domain" description="Methylamine utilisation protein MauE" evidence="7">
    <location>
        <begin position="8"/>
        <end position="140"/>
    </location>
</feature>
<accession>A0A916JNT3</accession>
<dbReference type="Proteomes" id="UP000683507">
    <property type="component" value="Chromosome"/>
</dbReference>
<evidence type="ECO:0000256" key="2">
    <source>
        <dbReference type="ARBA" id="ARBA00022692"/>
    </source>
</evidence>
<feature type="transmembrane region" description="Helical" evidence="6">
    <location>
        <begin position="153"/>
        <end position="171"/>
    </location>
</feature>
<dbReference type="KEGG" id="ptan:CRYO30217_02472"/>
<feature type="transmembrane region" description="Helical" evidence="6">
    <location>
        <begin position="58"/>
        <end position="76"/>
    </location>
</feature>